<dbReference type="SUPFAM" id="SSF50630">
    <property type="entry name" value="Acid proteases"/>
    <property type="match status" value="1"/>
</dbReference>
<keyword evidence="1" id="KW-0863">Zinc-finger</keyword>
<protein>
    <recommendedName>
        <fullName evidence="3">CCHC-type domain-containing protein</fullName>
    </recommendedName>
</protein>
<dbReference type="InterPro" id="IPR021109">
    <property type="entry name" value="Peptidase_aspartic_dom_sf"/>
</dbReference>
<name>A0A2Z7BFI9_9LAMI</name>
<reference evidence="4 5" key="1">
    <citation type="journal article" date="2015" name="Proc. Natl. Acad. Sci. U.S.A.">
        <title>The resurrection genome of Boea hygrometrica: A blueprint for survival of dehydration.</title>
        <authorList>
            <person name="Xiao L."/>
            <person name="Yang G."/>
            <person name="Zhang L."/>
            <person name="Yang X."/>
            <person name="Zhao S."/>
            <person name="Ji Z."/>
            <person name="Zhou Q."/>
            <person name="Hu M."/>
            <person name="Wang Y."/>
            <person name="Chen M."/>
            <person name="Xu Y."/>
            <person name="Jin H."/>
            <person name="Xiao X."/>
            <person name="Hu G."/>
            <person name="Bao F."/>
            <person name="Hu Y."/>
            <person name="Wan P."/>
            <person name="Li L."/>
            <person name="Deng X."/>
            <person name="Kuang T."/>
            <person name="Xiang C."/>
            <person name="Zhu J.K."/>
            <person name="Oliver M.J."/>
            <person name="He Y."/>
        </authorList>
    </citation>
    <scope>NUCLEOTIDE SEQUENCE [LARGE SCALE GENOMIC DNA]</scope>
    <source>
        <strain evidence="5">cv. XS01</strain>
    </source>
</reference>
<feature type="compositionally biased region" description="Basic residues" evidence="2">
    <location>
        <begin position="100"/>
        <end position="115"/>
    </location>
</feature>
<dbReference type="Gene3D" id="2.40.70.10">
    <property type="entry name" value="Acid Proteases"/>
    <property type="match status" value="1"/>
</dbReference>
<keyword evidence="1" id="KW-0479">Metal-binding</keyword>
<dbReference type="InterPro" id="IPR001878">
    <property type="entry name" value="Znf_CCHC"/>
</dbReference>
<feature type="domain" description="CCHC-type" evidence="3">
    <location>
        <begin position="158"/>
        <end position="173"/>
    </location>
</feature>
<evidence type="ECO:0000259" key="3">
    <source>
        <dbReference type="PROSITE" id="PS50158"/>
    </source>
</evidence>
<dbReference type="OrthoDB" id="444325at2759"/>
<dbReference type="GO" id="GO:0008270">
    <property type="term" value="F:zinc ion binding"/>
    <property type="evidence" value="ECO:0007669"/>
    <property type="project" value="UniProtKB-KW"/>
</dbReference>
<feature type="compositionally biased region" description="Low complexity" evidence="2">
    <location>
        <begin position="116"/>
        <end position="128"/>
    </location>
</feature>
<proteinExistence type="predicted"/>
<dbReference type="InterPro" id="IPR032567">
    <property type="entry name" value="RTL1-rel"/>
</dbReference>
<dbReference type="GO" id="GO:0006508">
    <property type="term" value="P:proteolysis"/>
    <property type="evidence" value="ECO:0007669"/>
    <property type="project" value="InterPro"/>
</dbReference>
<dbReference type="PANTHER" id="PTHR15503:SF45">
    <property type="entry name" value="RNA-DIRECTED DNA POLYMERASE HOMOLOG"/>
    <property type="match status" value="1"/>
</dbReference>
<dbReference type="PANTHER" id="PTHR15503">
    <property type="entry name" value="LDOC1 RELATED"/>
    <property type="match status" value="1"/>
</dbReference>
<organism evidence="4 5">
    <name type="scientific">Dorcoceras hygrometricum</name>
    <dbReference type="NCBI Taxonomy" id="472368"/>
    <lineage>
        <taxon>Eukaryota</taxon>
        <taxon>Viridiplantae</taxon>
        <taxon>Streptophyta</taxon>
        <taxon>Embryophyta</taxon>
        <taxon>Tracheophyta</taxon>
        <taxon>Spermatophyta</taxon>
        <taxon>Magnoliopsida</taxon>
        <taxon>eudicotyledons</taxon>
        <taxon>Gunneridae</taxon>
        <taxon>Pentapetalae</taxon>
        <taxon>asterids</taxon>
        <taxon>lamiids</taxon>
        <taxon>Lamiales</taxon>
        <taxon>Gesneriaceae</taxon>
        <taxon>Didymocarpoideae</taxon>
        <taxon>Trichosporeae</taxon>
        <taxon>Loxocarpinae</taxon>
        <taxon>Dorcoceras</taxon>
    </lineage>
</organism>
<dbReference type="CDD" id="cd00303">
    <property type="entry name" value="retropepsin_like"/>
    <property type="match status" value="1"/>
</dbReference>
<evidence type="ECO:0000313" key="4">
    <source>
        <dbReference type="EMBL" id="KZV33020.1"/>
    </source>
</evidence>
<accession>A0A2Z7BFI9</accession>
<dbReference type="SMART" id="SM00343">
    <property type="entry name" value="ZnF_C2HC"/>
    <property type="match status" value="1"/>
</dbReference>
<evidence type="ECO:0000256" key="2">
    <source>
        <dbReference type="SAM" id="MobiDB-lite"/>
    </source>
</evidence>
<dbReference type="GO" id="GO:0004190">
    <property type="term" value="F:aspartic-type endopeptidase activity"/>
    <property type="evidence" value="ECO:0007669"/>
    <property type="project" value="InterPro"/>
</dbReference>
<dbReference type="Proteomes" id="UP000250235">
    <property type="component" value="Unassembled WGS sequence"/>
</dbReference>
<dbReference type="PROSITE" id="PS50158">
    <property type="entry name" value="ZF_CCHC"/>
    <property type="match status" value="1"/>
</dbReference>
<dbReference type="GO" id="GO:0003676">
    <property type="term" value="F:nucleic acid binding"/>
    <property type="evidence" value="ECO:0007669"/>
    <property type="project" value="InterPro"/>
</dbReference>
<feature type="region of interest" description="Disordered" evidence="2">
    <location>
        <begin position="65"/>
        <end position="131"/>
    </location>
</feature>
<evidence type="ECO:0000256" key="1">
    <source>
        <dbReference type="PROSITE-ProRule" id="PRU00047"/>
    </source>
</evidence>
<gene>
    <name evidence="4" type="ORF">F511_03286</name>
</gene>
<keyword evidence="5" id="KW-1185">Reference proteome</keyword>
<sequence>MTVREYAQQFSALLTYVPHIASSEKGKLKKFLEGLNYHLRPFVLSGSPLTYAEAVEKAIEIDLGLRHDPTPPISGGPYGPMSIPYYPPQQPSQQPYVRPQKSKFRPKGKFFKKKGQSSSSSSSSEAQSGTGGQYPIIFCERCGGRHPTAECVGVQGFCNRCGQQGHFARVCPSRGQGQMRPPQYPYTGGSIQGGPSQRPFLTRPFAPSLSYQHSSYPSGRPEFLQAVPGPQQARVYALTEDQAREAPGGVIAGTCFIYGHAANVLFDTGASHSFIALQYVDEYGLLTTPFFETISVSTPAGRYIQSGQIVLNCVLAFDDSMMITDLIVFSKRKVSQVPHPVPAKRRVEQADSIR</sequence>
<dbReference type="EMBL" id="KV006334">
    <property type="protein sequence ID" value="KZV33020.1"/>
    <property type="molecule type" value="Genomic_DNA"/>
</dbReference>
<evidence type="ECO:0000313" key="5">
    <source>
        <dbReference type="Proteomes" id="UP000250235"/>
    </source>
</evidence>
<dbReference type="InterPro" id="IPR001969">
    <property type="entry name" value="Aspartic_peptidase_AS"/>
</dbReference>
<dbReference type="PROSITE" id="PS00141">
    <property type="entry name" value="ASP_PROTEASE"/>
    <property type="match status" value="1"/>
</dbReference>
<dbReference type="Gene3D" id="4.10.60.10">
    <property type="entry name" value="Zinc finger, CCHC-type"/>
    <property type="match status" value="1"/>
</dbReference>
<dbReference type="AlphaFoldDB" id="A0A2Z7BFI9"/>
<keyword evidence="1" id="KW-0862">Zinc</keyword>
<dbReference type="Pfam" id="PF08284">
    <property type="entry name" value="RVP_2"/>
    <property type="match status" value="1"/>
</dbReference>